<evidence type="ECO:0000313" key="2">
    <source>
        <dbReference type="EMBL" id="GLQ24143.1"/>
    </source>
</evidence>
<dbReference type="Gene3D" id="3.30.70.100">
    <property type="match status" value="1"/>
</dbReference>
<dbReference type="InterPro" id="IPR007024">
    <property type="entry name" value="BLUF_domain"/>
</dbReference>
<proteinExistence type="predicted"/>
<evidence type="ECO:0000259" key="1">
    <source>
        <dbReference type="PROSITE" id="PS50925"/>
    </source>
</evidence>
<protein>
    <recommendedName>
        <fullName evidence="1">BLUF domain-containing protein</fullName>
    </recommendedName>
</protein>
<keyword evidence="3" id="KW-1185">Reference proteome</keyword>
<reference evidence="2" key="2">
    <citation type="submission" date="2023-01" db="EMBL/GenBank/DDBJ databases">
        <title>Draft genome sequence of Algimonas ampicilliniresistens strain NBRC 108219.</title>
        <authorList>
            <person name="Sun Q."/>
            <person name="Mori K."/>
        </authorList>
    </citation>
    <scope>NUCLEOTIDE SEQUENCE</scope>
    <source>
        <strain evidence="2">NBRC 108219</strain>
    </source>
</reference>
<sequence>MTQEPLLEIVYSSETTAPMSPDEVRALLDHARRKNAENGVTGLLCYDNHQFLQIIEGETDVILDLFHAIQSDPRHTNMRILHEGDIEKRAFDDWKMAYEPVPSGMLPSLSHAIHRQSLDLSDASAGRRIFTLFMDDMYRGGREAVREPEEA</sequence>
<dbReference type="EMBL" id="BSNK01000002">
    <property type="protein sequence ID" value="GLQ24143.1"/>
    <property type="molecule type" value="Genomic_DNA"/>
</dbReference>
<dbReference type="InterPro" id="IPR036046">
    <property type="entry name" value="Acylphosphatase-like_dom_sf"/>
</dbReference>
<dbReference type="RefSeq" id="WP_284390277.1">
    <property type="nucleotide sequence ID" value="NZ_BSNK01000002.1"/>
</dbReference>
<organism evidence="2 3">
    <name type="scientific">Algimonas ampicilliniresistens</name>
    <dbReference type="NCBI Taxonomy" id="1298735"/>
    <lineage>
        <taxon>Bacteria</taxon>
        <taxon>Pseudomonadati</taxon>
        <taxon>Pseudomonadota</taxon>
        <taxon>Alphaproteobacteria</taxon>
        <taxon>Maricaulales</taxon>
        <taxon>Robiginitomaculaceae</taxon>
        <taxon>Algimonas</taxon>
    </lineage>
</organism>
<feature type="domain" description="BLUF" evidence="1">
    <location>
        <begin position="6"/>
        <end position="97"/>
    </location>
</feature>
<accession>A0ABQ5VBG1</accession>
<comment type="caution">
    <text evidence="2">The sequence shown here is derived from an EMBL/GenBank/DDBJ whole genome shotgun (WGS) entry which is preliminary data.</text>
</comment>
<dbReference type="SMART" id="SM01034">
    <property type="entry name" value="BLUF"/>
    <property type="match status" value="1"/>
</dbReference>
<evidence type="ECO:0000313" key="3">
    <source>
        <dbReference type="Proteomes" id="UP001161391"/>
    </source>
</evidence>
<dbReference type="Pfam" id="PF04940">
    <property type="entry name" value="BLUF"/>
    <property type="match status" value="1"/>
</dbReference>
<reference evidence="2" key="1">
    <citation type="journal article" date="2014" name="Int. J. Syst. Evol. Microbiol.">
        <title>Complete genome of a new Firmicutes species belonging to the dominant human colonic microbiota ('Ruminococcus bicirculans') reveals two chromosomes and a selective capacity to utilize plant glucans.</title>
        <authorList>
            <consortium name="NISC Comparative Sequencing Program"/>
            <person name="Wegmann U."/>
            <person name="Louis P."/>
            <person name="Goesmann A."/>
            <person name="Henrissat B."/>
            <person name="Duncan S.H."/>
            <person name="Flint H.J."/>
        </authorList>
    </citation>
    <scope>NUCLEOTIDE SEQUENCE</scope>
    <source>
        <strain evidence="2">NBRC 108219</strain>
    </source>
</reference>
<dbReference type="Proteomes" id="UP001161391">
    <property type="component" value="Unassembled WGS sequence"/>
</dbReference>
<dbReference type="PROSITE" id="PS50925">
    <property type="entry name" value="BLUF"/>
    <property type="match status" value="1"/>
</dbReference>
<name>A0ABQ5VBG1_9PROT</name>
<gene>
    <name evidence="2" type="ORF">GCM10007853_20170</name>
</gene>
<dbReference type="SUPFAM" id="SSF54975">
    <property type="entry name" value="Acylphosphatase/BLUF domain-like"/>
    <property type="match status" value="1"/>
</dbReference>